<evidence type="ECO:0000256" key="2">
    <source>
        <dbReference type="ARBA" id="ARBA00022692"/>
    </source>
</evidence>
<evidence type="ECO:0000259" key="6">
    <source>
        <dbReference type="Pfam" id="PF03168"/>
    </source>
</evidence>
<keyword evidence="2 5" id="KW-0812">Transmembrane</keyword>
<dbReference type="Proteomes" id="UP001367508">
    <property type="component" value="Unassembled WGS sequence"/>
</dbReference>
<dbReference type="PANTHER" id="PTHR31234:SF2">
    <property type="entry name" value="OS05G0199100 PROTEIN"/>
    <property type="match status" value="1"/>
</dbReference>
<evidence type="ECO:0000256" key="1">
    <source>
        <dbReference type="ARBA" id="ARBA00004167"/>
    </source>
</evidence>
<name>A0AAN9QSJ3_CANGL</name>
<keyword evidence="8" id="KW-1185">Reference proteome</keyword>
<evidence type="ECO:0000256" key="3">
    <source>
        <dbReference type="ARBA" id="ARBA00022989"/>
    </source>
</evidence>
<feature type="transmembrane region" description="Helical" evidence="5">
    <location>
        <begin position="6"/>
        <end position="31"/>
    </location>
</feature>
<dbReference type="PANTHER" id="PTHR31234">
    <property type="entry name" value="LATE EMBRYOGENESIS ABUNDANT (LEA) HYDROXYPROLINE-RICH GLYCOPROTEIN FAMILY"/>
    <property type="match status" value="1"/>
</dbReference>
<comment type="caution">
    <text evidence="7">The sequence shown here is derived from an EMBL/GenBank/DDBJ whole genome shotgun (WGS) entry which is preliminary data.</text>
</comment>
<dbReference type="GO" id="GO:0098542">
    <property type="term" value="P:defense response to other organism"/>
    <property type="evidence" value="ECO:0007669"/>
    <property type="project" value="InterPro"/>
</dbReference>
<dbReference type="InterPro" id="IPR044839">
    <property type="entry name" value="NDR1-like"/>
</dbReference>
<dbReference type="Pfam" id="PF03168">
    <property type="entry name" value="LEA_2"/>
    <property type="match status" value="1"/>
</dbReference>
<dbReference type="EMBL" id="JAYMYQ010000003">
    <property type="protein sequence ID" value="KAK7345231.1"/>
    <property type="molecule type" value="Genomic_DNA"/>
</dbReference>
<dbReference type="AlphaFoldDB" id="A0AAN9QSJ3"/>
<accession>A0AAN9QSJ3</accession>
<protein>
    <recommendedName>
        <fullName evidence="6">Late embryogenesis abundant protein LEA-2 subgroup domain-containing protein</fullName>
    </recommendedName>
</protein>
<evidence type="ECO:0000256" key="5">
    <source>
        <dbReference type="SAM" id="Phobius"/>
    </source>
</evidence>
<comment type="subcellular location">
    <subcellularLocation>
        <location evidence="1">Membrane</location>
        <topology evidence="1">Single-pass membrane protein</topology>
    </subcellularLocation>
</comment>
<evidence type="ECO:0000313" key="8">
    <source>
        <dbReference type="Proteomes" id="UP001367508"/>
    </source>
</evidence>
<sequence>MTTTKLSITIFTIVIGLTTLSLLATFLWFALKPRFPTFHIDAVTVTSLSTTASAELNALFNVVITIRNPNRKVTLSYENLDAAIWFERRNLALAFFQPFSQGTKSKTELRTWFQVFHKQFKNNMVRRIGMQLAHGSVDFGLTLNARVRFRSNHKHSAIHSLNIECYPIHIVFPLNDSNNHTGTLAVPSDCDTVDVVL</sequence>
<organism evidence="7 8">
    <name type="scientific">Canavalia gladiata</name>
    <name type="common">Sword bean</name>
    <name type="synonym">Dolichos gladiatus</name>
    <dbReference type="NCBI Taxonomy" id="3824"/>
    <lineage>
        <taxon>Eukaryota</taxon>
        <taxon>Viridiplantae</taxon>
        <taxon>Streptophyta</taxon>
        <taxon>Embryophyta</taxon>
        <taxon>Tracheophyta</taxon>
        <taxon>Spermatophyta</taxon>
        <taxon>Magnoliopsida</taxon>
        <taxon>eudicotyledons</taxon>
        <taxon>Gunneridae</taxon>
        <taxon>Pentapetalae</taxon>
        <taxon>rosids</taxon>
        <taxon>fabids</taxon>
        <taxon>Fabales</taxon>
        <taxon>Fabaceae</taxon>
        <taxon>Papilionoideae</taxon>
        <taxon>50 kb inversion clade</taxon>
        <taxon>NPAAA clade</taxon>
        <taxon>indigoferoid/millettioid clade</taxon>
        <taxon>Phaseoleae</taxon>
        <taxon>Canavalia</taxon>
    </lineage>
</organism>
<dbReference type="GO" id="GO:0005886">
    <property type="term" value="C:plasma membrane"/>
    <property type="evidence" value="ECO:0007669"/>
    <property type="project" value="TreeGrafter"/>
</dbReference>
<gene>
    <name evidence="7" type="ORF">VNO77_15823</name>
</gene>
<feature type="domain" description="Late embryogenesis abundant protein LEA-2 subgroup" evidence="6">
    <location>
        <begin position="64"/>
        <end position="152"/>
    </location>
</feature>
<keyword evidence="3 5" id="KW-1133">Transmembrane helix</keyword>
<evidence type="ECO:0000313" key="7">
    <source>
        <dbReference type="EMBL" id="KAK7345231.1"/>
    </source>
</evidence>
<dbReference type="InterPro" id="IPR004864">
    <property type="entry name" value="LEA_2"/>
</dbReference>
<proteinExistence type="predicted"/>
<keyword evidence="4 5" id="KW-0472">Membrane</keyword>
<reference evidence="7 8" key="1">
    <citation type="submission" date="2024-01" db="EMBL/GenBank/DDBJ databases">
        <title>The genomes of 5 underutilized Papilionoideae crops provide insights into root nodulation and disease resistanc.</title>
        <authorList>
            <person name="Jiang F."/>
        </authorList>
    </citation>
    <scope>NUCLEOTIDE SEQUENCE [LARGE SCALE GENOMIC DNA]</scope>
    <source>
        <strain evidence="7">LVBAO_FW01</strain>
        <tissue evidence="7">Leaves</tissue>
    </source>
</reference>
<evidence type="ECO:0000256" key="4">
    <source>
        <dbReference type="ARBA" id="ARBA00023136"/>
    </source>
</evidence>
<dbReference type="SUPFAM" id="SSF117070">
    <property type="entry name" value="LEA14-like"/>
    <property type="match status" value="1"/>
</dbReference>